<feature type="transmembrane region" description="Helical" evidence="1">
    <location>
        <begin position="26"/>
        <end position="43"/>
    </location>
</feature>
<reference evidence="2 3" key="1">
    <citation type="journal article" date="2016" name="Mol. Biol. Evol.">
        <title>Comparative Genomics of Early-Diverging Mushroom-Forming Fungi Provides Insights into the Origins of Lignocellulose Decay Capabilities.</title>
        <authorList>
            <person name="Nagy L.G."/>
            <person name="Riley R."/>
            <person name="Tritt A."/>
            <person name="Adam C."/>
            <person name="Daum C."/>
            <person name="Floudas D."/>
            <person name="Sun H."/>
            <person name="Yadav J.S."/>
            <person name="Pangilinan J."/>
            <person name="Larsson K.H."/>
            <person name="Matsuura K."/>
            <person name="Barry K."/>
            <person name="Labutti K."/>
            <person name="Kuo R."/>
            <person name="Ohm R.A."/>
            <person name="Bhattacharya S.S."/>
            <person name="Shirouzu T."/>
            <person name="Yoshinaga Y."/>
            <person name="Martin F.M."/>
            <person name="Grigoriev I.V."/>
            <person name="Hibbett D.S."/>
        </authorList>
    </citation>
    <scope>NUCLEOTIDE SEQUENCE [LARGE SCALE GENOMIC DNA]</scope>
    <source>
        <strain evidence="2 3">CBS 109695</strain>
    </source>
</reference>
<evidence type="ECO:0000256" key="1">
    <source>
        <dbReference type="SAM" id="Phobius"/>
    </source>
</evidence>
<feature type="transmembrane region" description="Helical" evidence="1">
    <location>
        <begin position="49"/>
        <end position="70"/>
    </location>
</feature>
<dbReference type="AlphaFoldDB" id="A0A166AUF3"/>
<evidence type="ECO:0000313" key="2">
    <source>
        <dbReference type="EMBL" id="KZP11968.1"/>
    </source>
</evidence>
<keyword evidence="1" id="KW-0812">Transmembrane</keyword>
<name>A0A166AUF3_9AGAM</name>
<gene>
    <name evidence="2" type="ORF">FIBSPDRAFT_171779</name>
</gene>
<dbReference type="EMBL" id="KV417654">
    <property type="protein sequence ID" value="KZP11968.1"/>
    <property type="molecule type" value="Genomic_DNA"/>
</dbReference>
<sequence>MLPRIVCSMSRSTDIFINSAKVSSFTYYRIVIFCSSCISLYYLHQYCIIALFLQLMYHYIIILFVRLHIYHSTSSTIHIRTEPDSDVSFDFLMYHRRPYSSFEPF</sequence>
<keyword evidence="1" id="KW-1133">Transmembrane helix</keyword>
<protein>
    <submittedName>
        <fullName evidence="2">Uncharacterized protein</fullName>
    </submittedName>
</protein>
<organism evidence="2 3">
    <name type="scientific">Athelia psychrophila</name>
    <dbReference type="NCBI Taxonomy" id="1759441"/>
    <lineage>
        <taxon>Eukaryota</taxon>
        <taxon>Fungi</taxon>
        <taxon>Dikarya</taxon>
        <taxon>Basidiomycota</taxon>
        <taxon>Agaricomycotina</taxon>
        <taxon>Agaricomycetes</taxon>
        <taxon>Agaricomycetidae</taxon>
        <taxon>Atheliales</taxon>
        <taxon>Atheliaceae</taxon>
        <taxon>Athelia</taxon>
    </lineage>
</organism>
<keyword evidence="1" id="KW-0472">Membrane</keyword>
<keyword evidence="3" id="KW-1185">Reference proteome</keyword>
<evidence type="ECO:0000313" key="3">
    <source>
        <dbReference type="Proteomes" id="UP000076532"/>
    </source>
</evidence>
<dbReference type="Proteomes" id="UP000076532">
    <property type="component" value="Unassembled WGS sequence"/>
</dbReference>
<accession>A0A166AUF3</accession>
<proteinExistence type="predicted"/>